<dbReference type="Proteomes" id="UP000076555">
    <property type="component" value="Unassembled WGS sequence"/>
</dbReference>
<evidence type="ECO:0000259" key="1">
    <source>
        <dbReference type="Pfam" id="PF12873"/>
    </source>
</evidence>
<dbReference type="AlphaFoldDB" id="A0A161XLL2"/>
<proteinExistence type="predicted"/>
<dbReference type="InterPro" id="IPR024437">
    <property type="entry name" value="DUF3825"/>
</dbReference>
<organism evidence="2 3">
    <name type="scientific">Nodularia spumigena CENA596</name>
    <dbReference type="NCBI Taxonomy" id="1819295"/>
    <lineage>
        <taxon>Bacteria</taxon>
        <taxon>Bacillati</taxon>
        <taxon>Cyanobacteriota</taxon>
        <taxon>Cyanophyceae</taxon>
        <taxon>Nostocales</taxon>
        <taxon>Nodulariaceae</taxon>
        <taxon>Nodularia</taxon>
    </lineage>
</organism>
<comment type="caution">
    <text evidence="2">The sequence shown here is derived from an EMBL/GenBank/DDBJ whole genome shotgun (WGS) entry which is preliminary data.</text>
</comment>
<accession>A0A161XLL2</accession>
<feature type="domain" description="DUF3825" evidence="1">
    <location>
        <begin position="37"/>
        <end position="272"/>
    </location>
</feature>
<gene>
    <name evidence="2" type="ORF">A2T98_12165</name>
</gene>
<dbReference type="RefSeq" id="WP_063872998.1">
    <property type="nucleotide sequence ID" value="NZ_CAWMRI010000160.1"/>
</dbReference>
<dbReference type="Pfam" id="PF12873">
    <property type="entry name" value="DUF3825"/>
    <property type="match status" value="1"/>
</dbReference>
<evidence type="ECO:0000313" key="2">
    <source>
        <dbReference type="EMBL" id="KZL49554.1"/>
    </source>
</evidence>
<evidence type="ECO:0000313" key="3">
    <source>
        <dbReference type="Proteomes" id="UP000076555"/>
    </source>
</evidence>
<name>A0A161XLL2_NODSP</name>
<reference evidence="2 3" key="1">
    <citation type="submission" date="2016-04" db="EMBL/GenBank/DDBJ databases">
        <title>Draft Genome Assembly of the Bloom-forming Cyanobacterium Nodularia spumigena Strain CENA596 in Shrimp Production Ponds.</title>
        <authorList>
            <person name="Popin R.V."/>
            <person name="Rigonato J."/>
            <person name="Abreu V.A."/>
            <person name="Andreote A.P."/>
            <person name="Silveira S.B."/>
            <person name="Odebrecht C."/>
            <person name="Fiore M.F."/>
        </authorList>
    </citation>
    <scope>NUCLEOTIDE SEQUENCE [LARGE SCALE GENOMIC DNA]</scope>
    <source>
        <strain evidence="2 3">CENA596</strain>
    </source>
</reference>
<dbReference type="OrthoDB" id="5493836at2"/>
<protein>
    <recommendedName>
        <fullName evidence="1">DUF3825 domain-containing protein</fullName>
    </recommendedName>
</protein>
<dbReference type="EMBL" id="LWAJ01000160">
    <property type="protein sequence ID" value="KZL49554.1"/>
    <property type="molecule type" value="Genomic_DNA"/>
</dbReference>
<sequence>MTYETLFPRYKPQDKRTAFAHFPYKEEETWEAQFQKLARMAKPEDWNFSTSTFKSNSESYPILTNYLNYTFMRLQEQNKISFSEDGDRACFNTGLQTSTEKDIFATFFRNKKAKEYVAPDWTLYGFFDSYSDKLKDFQALPELASYITDPSDLVFDFEYGIDVNYDHILKKNQERLPEILQQNSKLAISAIQGPVSVLKERIRRNYKLAIPHWYENKIQLLLPLYITSEEIPDLALVADKDKDRKLYRIKTVLTMDMAYNDARLICRPDRDWLNP</sequence>